<dbReference type="AlphaFoldDB" id="A0A382H060"/>
<dbReference type="EMBL" id="UINC01058387">
    <property type="protein sequence ID" value="SVB80589.1"/>
    <property type="molecule type" value="Genomic_DNA"/>
</dbReference>
<evidence type="ECO:0000313" key="2">
    <source>
        <dbReference type="EMBL" id="SVB80589.1"/>
    </source>
</evidence>
<sequence>MGENIKNILLTGTSGFLGTHMRKHLYGCPNQWRILSINSRDEFENFEEKFANQKIDIIIHAGFSVDFQESNTDDPSKNIENTRRVLKFSEERGASYAIFLSAAGTLGVSKNSRTRNEGHFGKTDPDFIDYLNTQYIQDKIACQKIVDDLPFPAVTLYLTTVYGPSM</sequence>
<protein>
    <recommendedName>
        <fullName evidence="1">NAD-dependent epimerase/dehydratase domain-containing protein</fullName>
    </recommendedName>
</protein>
<feature type="non-terminal residue" evidence="2">
    <location>
        <position position="166"/>
    </location>
</feature>
<evidence type="ECO:0000259" key="1">
    <source>
        <dbReference type="Pfam" id="PF01370"/>
    </source>
</evidence>
<dbReference type="SUPFAM" id="SSF51735">
    <property type="entry name" value="NAD(P)-binding Rossmann-fold domains"/>
    <property type="match status" value="1"/>
</dbReference>
<dbReference type="Pfam" id="PF01370">
    <property type="entry name" value="Epimerase"/>
    <property type="match status" value="1"/>
</dbReference>
<organism evidence="2">
    <name type="scientific">marine metagenome</name>
    <dbReference type="NCBI Taxonomy" id="408172"/>
    <lineage>
        <taxon>unclassified sequences</taxon>
        <taxon>metagenomes</taxon>
        <taxon>ecological metagenomes</taxon>
    </lineage>
</organism>
<dbReference type="Gene3D" id="3.40.50.720">
    <property type="entry name" value="NAD(P)-binding Rossmann-like Domain"/>
    <property type="match status" value="1"/>
</dbReference>
<name>A0A382H060_9ZZZZ</name>
<reference evidence="2" key="1">
    <citation type="submission" date="2018-05" db="EMBL/GenBank/DDBJ databases">
        <authorList>
            <person name="Lanie J.A."/>
            <person name="Ng W.-L."/>
            <person name="Kazmierczak K.M."/>
            <person name="Andrzejewski T.M."/>
            <person name="Davidsen T.M."/>
            <person name="Wayne K.J."/>
            <person name="Tettelin H."/>
            <person name="Glass J.I."/>
            <person name="Rusch D."/>
            <person name="Podicherti R."/>
            <person name="Tsui H.-C.T."/>
            <person name="Winkler M.E."/>
        </authorList>
    </citation>
    <scope>NUCLEOTIDE SEQUENCE</scope>
</reference>
<gene>
    <name evidence="2" type="ORF">METZ01_LOCUS233443</name>
</gene>
<dbReference type="InterPro" id="IPR001509">
    <property type="entry name" value="Epimerase_deHydtase"/>
</dbReference>
<proteinExistence type="predicted"/>
<accession>A0A382H060</accession>
<dbReference type="InterPro" id="IPR036291">
    <property type="entry name" value="NAD(P)-bd_dom_sf"/>
</dbReference>
<feature type="domain" description="NAD-dependent epimerase/dehydratase" evidence="1">
    <location>
        <begin position="8"/>
        <end position="165"/>
    </location>
</feature>